<feature type="transmembrane region" description="Helical" evidence="7">
    <location>
        <begin position="71"/>
        <end position="92"/>
    </location>
</feature>
<dbReference type="PANTHER" id="PTHR43227:SF8">
    <property type="entry name" value="DIACETYLCHITOBIOSE UPTAKE SYSTEM PERMEASE PROTEIN DASB"/>
    <property type="match status" value="1"/>
</dbReference>
<name>A0ABP8D9H8_9ACTN</name>
<feature type="transmembrane region" description="Helical" evidence="7">
    <location>
        <begin position="12"/>
        <end position="35"/>
    </location>
</feature>
<keyword evidence="2 7" id="KW-0813">Transport</keyword>
<reference evidence="10" key="1">
    <citation type="journal article" date="2019" name="Int. J. Syst. Evol. Microbiol.">
        <title>The Global Catalogue of Microorganisms (GCM) 10K type strain sequencing project: providing services to taxonomists for standard genome sequencing and annotation.</title>
        <authorList>
            <consortium name="The Broad Institute Genomics Platform"/>
            <consortium name="The Broad Institute Genome Sequencing Center for Infectious Disease"/>
            <person name="Wu L."/>
            <person name="Ma J."/>
        </authorList>
    </citation>
    <scope>NUCLEOTIDE SEQUENCE [LARGE SCALE GENOMIC DNA]</scope>
    <source>
        <strain evidence="10">JCM 17441</strain>
    </source>
</reference>
<feature type="transmembrane region" description="Helical" evidence="7">
    <location>
        <begin position="104"/>
        <end position="126"/>
    </location>
</feature>
<dbReference type="InterPro" id="IPR050809">
    <property type="entry name" value="UgpAE/MalFG_permease"/>
</dbReference>
<evidence type="ECO:0000256" key="7">
    <source>
        <dbReference type="RuleBase" id="RU363032"/>
    </source>
</evidence>
<gene>
    <name evidence="9" type="ORF">GCM10022255_039500</name>
</gene>
<evidence type="ECO:0000256" key="1">
    <source>
        <dbReference type="ARBA" id="ARBA00004651"/>
    </source>
</evidence>
<comment type="subcellular location">
    <subcellularLocation>
        <location evidence="1 7">Cell membrane</location>
        <topology evidence="1 7">Multi-pass membrane protein</topology>
    </subcellularLocation>
</comment>
<comment type="similarity">
    <text evidence="7">Belongs to the binding-protein-dependent transport system permease family.</text>
</comment>
<dbReference type="RefSeq" id="WP_345128550.1">
    <property type="nucleotide sequence ID" value="NZ_BAABAT010000009.1"/>
</dbReference>
<feature type="transmembrane region" description="Helical" evidence="7">
    <location>
        <begin position="157"/>
        <end position="178"/>
    </location>
</feature>
<sequence>MTVRTAHRRAGYVFVAPFLACFLLLFLLPLGYAAYLSLFKDQLVGGTVFVGLDNYARALADERLIGGVGRVALFFLIQVPTMLLIALVAALAIDSGLLRLANTIRLGIFVPYAVPSVVATLMWGYLYGPDFGPLAQLGDRLGFAAPDLLGDGLMLPALGNIVTWEFVGYNMIILYAALRTVPAEQYEAAKVDGANAWRIAWHIKIPALRPALLLCLIFSVIGSFQLFAEPNLIQRLAPTVISSAYTPNLYAYSLAFTSQQVPYAAAVSFLLGFVILVVSYIVLAATGRRGRR</sequence>
<protein>
    <submittedName>
        <fullName evidence="9">Sugar ABC transporter permease</fullName>
    </submittedName>
</protein>
<feature type="transmembrane region" description="Helical" evidence="7">
    <location>
        <begin position="207"/>
        <end position="228"/>
    </location>
</feature>
<evidence type="ECO:0000259" key="8">
    <source>
        <dbReference type="PROSITE" id="PS50928"/>
    </source>
</evidence>
<evidence type="ECO:0000256" key="3">
    <source>
        <dbReference type="ARBA" id="ARBA00022475"/>
    </source>
</evidence>
<dbReference type="SUPFAM" id="SSF161098">
    <property type="entry name" value="MetI-like"/>
    <property type="match status" value="1"/>
</dbReference>
<dbReference type="Proteomes" id="UP001500620">
    <property type="component" value="Unassembled WGS sequence"/>
</dbReference>
<keyword evidence="5 7" id="KW-1133">Transmembrane helix</keyword>
<dbReference type="CDD" id="cd06261">
    <property type="entry name" value="TM_PBP2"/>
    <property type="match status" value="1"/>
</dbReference>
<evidence type="ECO:0000256" key="5">
    <source>
        <dbReference type="ARBA" id="ARBA00022989"/>
    </source>
</evidence>
<dbReference type="EMBL" id="BAABAT010000009">
    <property type="protein sequence ID" value="GAA4250516.1"/>
    <property type="molecule type" value="Genomic_DNA"/>
</dbReference>
<dbReference type="PANTHER" id="PTHR43227">
    <property type="entry name" value="BLL4140 PROTEIN"/>
    <property type="match status" value="1"/>
</dbReference>
<accession>A0ABP8D9H8</accession>
<comment type="caution">
    <text evidence="9">The sequence shown here is derived from an EMBL/GenBank/DDBJ whole genome shotgun (WGS) entry which is preliminary data.</text>
</comment>
<evidence type="ECO:0000256" key="4">
    <source>
        <dbReference type="ARBA" id="ARBA00022692"/>
    </source>
</evidence>
<evidence type="ECO:0000256" key="2">
    <source>
        <dbReference type="ARBA" id="ARBA00022448"/>
    </source>
</evidence>
<evidence type="ECO:0000313" key="10">
    <source>
        <dbReference type="Proteomes" id="UP001500620"/>
    </source>
</evidence>
<keyword evidence="10" id="KW-1185">Reference proteome</keyword>
<proteinExistence type="inferred from homology"/>
<feature type="domain" description="ABC transmembrane type-1" evidence="8">
    <location>
        <begin position="68"/>
        <end position="282"/>
    </location>
</feature>
<dbReference type="PROSITE" id="PS50928">
    <property type="entry name" value="ABC_TM1"/>
    <property type="match status" value="1"/>
</dbReference>
<dbReference type="Pfam" id="PF00528">
    <property type="entry name" value="BPD_transp_1"/>
    <property type="match status" value="1"/>
</dbReference>
<keyword evidence="3" id="KW-1003">Cell membrane</keyword>
<organism evidence="9 10">
    <name type="scientific">Dactylosporangium darangshiense</name>
    <dbReference type="NCBI Taxonomy" id="579108"/>
    <lineage>
        <taxon>Bacteria</taxon>
        <taxon>Bacillati</taxon>
        <taxon>Actinomycetota</taxon>
        <taxon>Actinomycetes</taxon>
        <taxon>Micromonosporales</taxon>
        <taxon>Micromonosporaceae</taxon>
        <taxon>Dactylosporangium</taxon>
    </lineage>
</organism>
<keyword evidence="6 7" id="KW-0472">Membrane</keyword>
<feature type="transmembrane region" description="Helical" evidence="7">
    <location>
        <begin position="263"/>
        <end position="283"/>
    </location>
</feature>
<dbReference type="InterPro" id="IPR035906">
    <property type="entry name" value="MetI-like_sf"/>
</dbReference>
<dbReference type="Gene3D" id="1.10.3720.10">
    <property type="entry name" value="MetI-like"/>
    <property type="match status" value="1"/>
</dbReference>
<evidence type="ECO:0000313" key="9">
    <source>
        <dbReference type="EMBL" id="GAA4250516.1"/>
    </source>
</evidence>
<keyword evidence="4 7" id="KW-0812">Transmembrane</keyword>
<dbReference type="InterPro" id="IPR000515">
    <property type="entry name" value="MetI-like"/>
</dbReference>
<evidence type="ECO:0000256" key="6">
    <source>
        <dbReference type="ARBA" id="ARBA00023136"/>
    </source>
</evidence>